<evidence type="ECO:0000313" key="2">
    <source>
        <dbReference type="Proteomes" id="UP001596091"/>
    </source>
</evidence>
<sequence>MNLLEELRRSYRPDRITTLFMGESAPRSGKFFYTQNTNLYRAMQSAFGWNDFLSEFKARGFYLDYLSLIPVNGMERKERTKQLQASVASLTHRLIEYKPRSIVILLRSIDPMIRQAAQQAALAVPMYTTTYPGRFLKNRERFHNEMTVIIPNLLASR</sequence>
<protein>
    <recommendedName>
        <fullName evidence="3">SGNH/GDSL hydrolase family protein</fullName>
    </recommendedName>
</protein>
<proteinExistence type="predicted"/>
<dbReference type="EMBL" id="JBHSPH010000008">
    <property type="protein sequence ID" value="MFC5864199.1"/>
    <property type="molecule type" value="Genomic_DNA"/>
</dbReference>
<evidence type="ECO:0000313" key="1">
    <source>
        <dbReference type="EMBL" id="MFC5864199.1"/>
    </source>
</evidence>
<dbReference type="RefSeq" id="WP_263340630.1">
    <property type="nucleotide sequence ID" value="NZ_JAGSYH010000006.1"/>
</dbReference>
<organism evidence="1 2">
    <name type="scientific">Acidicapsa dinghuensis</name>
    <dbReference type="NCBI Taxonomy" id="2218256"/>
    <lineage>
        <taxon>Bacteria</taxon>
        <taxon>Pseudomonadati</taxon>
        <taxon>Acidobacteriota</taxon>
        <taxon>Terriglobia</taxon>
        <taxon>Terriglobales</taxon>
        <taxon>Acidobacteriaceae</taxon>
        <taxon>Acidicapsa</taxon>
    </lineage>
</organism>
<gene>
    <name evidence="1" type="ORF">ACFPT7_17975</name>
</gene>
<accession>A0ABW1EIT0</accession>
<reference evidence="2" key="1">
    <citation type="journal article" date="2019" name="Int. J. Syst. Evol. Microbiol.">
        <title>The Global Catalogue of Microorganisms (GCM) 10K type strain sequencing project: providing services to taxonomists for standard genome sequencing and annotation.</title>
        <authorList>
            <consortium name="The Broad Institute Genomics Platform"/>
            <consortium name="The Broad Institute Genome Sequencing Center for Infectious Disease"/>
            <person name="Wu L."/>
            <person name="Ma J."/>
        </authorList>
    </citation>
    <scope>NUCLEOTIDE SEQUENCE [LARGE SCALE GENOMIC DNA]</scope>
    <source>
        <strain evidence="2">JCM 4087</strain>
    </source>
</reference>
<evidence type="ECO:0008006" key="3">
    <source>
        <dbReference type="Google" id="ProtNLM"/>
    </source>
</evidence>
<comment type="caution">
    <text evidence="1">The sequence shown here is derived from an EMBL/GenBank/DDBJ whole genome shotgun (WGS) entry which is preliminary data.</text>
</comment>
<keyword evidence="2" id="KW-1185">Reference proteome</keyword>
<name>A0ABW1EIT0_9BACT</name>
<dbReference type="Proteomes" id="UP001596091">
    <property type="component" value="Unassembled WGS sequence"/>
</dbReference>